<proteinExistence type="predicted"/>
<comment type="caution">
    <text evidence="1">The sequence shown here is derived from an EMBL/GenBank/DDBJ whole genome shotgun (WGS) entry which is preliminary data.</text>
</comment>
<dbReference type="Proteomes" id="UP000829398">
    <property type="component" value="Chromosome 5"/>
</dbReference>
<protein>
    <submittedName>
        <fullName evidence="1">Uncharacterized protein</fullName>
    </submittedName>
</protein>
<organism evidence="1 2">
    <name type="scientific">Citrus sinensis</name>
    <name type="common">Sweet orange</name>
    <name type="synonym">Citrus aurantium var. sinensis</name>
    <dbReference type="NCBI Taxonomy" id="2711"/>
    <lineage>
        <taxon>Eukaryota</taxon>
        <taxon>Viridiplantae</taxon>
        <taxon>Streptophyta</taxon>
        <taxon>Embryophyta</taxon>
        <taxon>Tracheophyta</taxon>
        <taxon>Spermatophyta</taxon>
        <taxon>Magnoliopsida</taxon>
        <taxon>eudicotyledons</taxon>
        <taxon>Gunneridae</taxon>
        <taxon>Pentapetalae</taxon>
        <taxon>rosids</taxon>
        <taxon>malvids</taxon>
        <taxon>Sapindales</taxon>
        <taxon>Rutaceae</taxon>
        <taxon>Aurantioideae</taxon>
        <taxon>Citrus</taxon>
    </lineage>
</organism>
<keyword evidence="2" id="KW-1185">Reference proteome</keyword>
<gene>
    <name evidence="1" type="ORF">KPL71_016333</name>
</gene>
<evidence type="ECO:0000313" key="1">
    <source>
        <dbReference type="EMBL" id="KAH9757261.1"/>
    </source>
</evidence>
<evidence type="ECO:0000313" key="2">
    <source>
        <dbReference type="Proteomes" id="UP000829398"/>
    </source>
</evidence>
<sequence length="198" mass="22163">MVRDIRVRAEEIIHTSEAFQSDKGLRVQNMFGWLPPRWPYYKLNSDGARKGFGLAGAGGLIRDATGRWHGGFCMNIGICSVTIAELWGLYQGLILAWQMGIRLLVVEIDSLCVTQLLNRKSLNATLPLVNDILGLLSRDWQVSVHHVYREANFAADFMASHALTLPLGLHYFTTPPLGVKTWLRNDGLGTAFPRVFKP</sequence>
<dbReference type="EMBL" id="CM039174">
    <property type="protein sequence ID" value="KAH9757261.1"/>
    <property type="molecule type" value="Genomic_DNA"/>
</dbReference>
<reference evidence="2" key="1">
    <citation type="journal article" date="2023" name="Hortic. Res.">
        <title>A chromosome-level phased genome enabling allele-level studies in sweet orange: a case study on citrus Huanglongbing tolerance.</title>
        <authorList>
            <person name="Wu B."/>
            <person name="Yu Q."/>
            <person name="Deng Z."/>
            <person name="Duan Y."/>
            <person name="Luo F."/>
            <person name="Gmitter F. Jr."/>
        </authorList>
    </citation>
    <scope>NUCLEOTIDE SEQUENCE [LARGE SCALE GENOMIC DNA]</scope>
    <source>
        <strain evidence="2">cv. Valencia</strain>
    </source>
</reference>
<accession>A0ACB8KSF5</accession>
<name>A0ACB8KSF5_CITSI</name>